<comment type="similarity">
    <text evidence="1 6">Belongs to the SecB family.</text>
</comment>
<dbReference type="PANTHER" id="PTHR36918:SF1">
    <property type="entry name" value="PROTEIN-EXPORT PROTEIN SECB"/>
    <property type="match status" value="1"/>
</dbReference>
<dbReference type="NCBIfam" id="NF004394">
    <property type="entry name" value="PRK05751.1-5"/>
    <property type="match status" value="1"/>
</dbReference>
<dbReference type="AlphaFoldDB" id="A0A4R3JYA2"/>
<accession>A0A4R3JYA2</accession>
<dbReference type="GO" id="GO:0005737">
    <property type="term" value="C:cytoplasm"/>
    <property type="evidence" value="ECO:0007669"/>
    <property type="project" value="UniProtKB-SubCell"/>
</dbReference>
<organism evidence="7 8">
    <name type="scientific">Sulfuritortus calidifontis</name>
    <dbReference type="NCBI Taxonomy" id="1914471"/>
    <lineage>
        <taxon>Bacteria</taxon>
        <taxon>Pseudomonadati</taxon>
        <taxon>Pseudomonadota</taxon>
        <taxon>Betaproteobacteria</taxon>
        <taxon>Nitrosomonadales</taxon>
        <taxon>Thiobacillaceae</taxon>
        <taxon>Sulfuritortus</taxon>
    </lineage>
</organism>
<evidence type="ECO:0000256" key="2">
    <source>
        <dbReference type="ARBA" id="ARBA00022448"/>
    </source>
</evidence>
<dbReference type="OrthoDB" id="9795145at2"/>
<evidence type="ECO:0000256" key="1">
    <source>
        <dbReference type="ARBA" id="ARBA00009990"/>
    </source>
</evidence>
<gene>
    <name evidence="6" type="primary">secB</name>
    <name evidence="7" type="ORF">EDC61_10719</name>
</gene>
<name>A0A4R3JYA2_9PROT</name>
<dbReference type="Proteomes" id="UP000295135">
    <property type="component" value="Unassembled WGS sequence"/>
</dbReference>
<dbReference type="GO" id="GO:0006457">
    <property type="term" value="P:protein folding"/>
    <property type="evidence" value="ECO:0007669"/>
    <property type="project" value="UniProtKB-UniRule"/>
</dbReference>
<dbReference type="Gene3D" id="3.10.420.10">
    <property type="entry name" value="SecB-like"/>
    <property type="match status" value="1"/>
</dbReference>
<dbReference type="Pfam" id="PF02556">
    <property type="entry name" value="SecB"/>
    <property type="match status" value="1"/>
</dbReference>
<dbReference type="RefSeq" id="WP_126463731.1">
    <property type="nucleotide sequence ID" value="NZ_AP018721.1"/>
</dbReference>
<keyword evidence="4 6" id="KW-0811">Translocation</keyword>
<evidence type="ECO:0000313" key="8">
    <source>
        <dbReference type="Proteomes" id="UP000295135"/>
    </source>
</evidence>
<dbReference type="EMBL" id="SLZY01000007">
    <property type="protein sequence ID" value="TCS71881.1"/>
    <property type="molecule type" value="Genomic_DNA"/>
</dbReference>
<keyword evidence="5 6" id="KW-0143">Chaperone</keyword>
<keyword evidence="2 6" id="KW-0813">Transport</keyword>
<dbReference type="PANTHER" id="PTHR36918">
    <property type="match status" value="1"/>
</dbReference>
<dbReference type="NCBIfam" id="NF004392">
    <property type="entry name" value="PRK05751.1-3"/>
    <property type="match status" value="1"/>
</dbReference>
<proteinExistence type="inferred from homology"/>
<comment type="subcellular location">
    <subcellularLocation>
        <location evidence="6">Cytoplasm</location>
    </subcellularLocation>
</comment>
<dbReference type="NCBIfam" id="TIGR00809">
    <property type="entry name" value="secB"/>
    <property type="match status" value="1"/>
</dbReference>
<evidence type="ECO:0000256" key="5">
    <source>
        <dbReference type="ARBA" id="ARBA00023186"/>
    </source>
</evidence>
<reference evidence="7 8" key="1">
    <citation type="submission" date="2019-03" db="EMBL/GenBank/DDBJ databases">
        <title>Genomic Encyclopedia of Type Strains, Phase IV (KMG-IV): sequencing the most valuable type-strain genomes for metagenomic binning, comparative biology and taxonomic classification.</title>
        <authorList>
            <person name="Goeker M."/>
        </authorList>
    </citation>
    <scope>NUCLEOTIDE SEQUENCE [LARGE SCALE GENOMIC DNA]</scope>
    <source>
        <strain evidence="7 8">DSM 103923</strain>
    </source>
</reference>
<keyword evidence="8" id="KW-1185">Reference proteome</keyword>
<evidence type="ECO:0000256" key="3">
    <source>
        <dbReference type="ARBA" id="ARBA00022927"/>
    </source>
</evidence>
<dbReference type="GO" id="GO:0015031">
    <property type="term" value="P:protein transport"/>
    <property type="evidence" value="ECO:0007669"/>
    <property type="project" value="UniProtKB-UniRule"/>
</dbReference>
<dbReference type="SUPFAM" id="SSF54611">
    <property type="entry name" value="SecB-like"/>
    <property type="match status" value="1"/>
</dbReference>
<evidence type="ECO:0000256" key="6">
    <source>
        <dbReference type="HAMAP-Rule" id="MF_00821"/>
    </source>
</evidence>
<comment type="function">
    <text evidence="6">One of the proteins required for the normal export of preproteins out of the cell cytoplasm. It is a molecular chaperone that binds to a subset of precursor proteins, maintaining them in a translocation-competent state. It also specifically binds to its receptor SecA.</text>
</comment>
<evidence type="ECO:0000313" key="7">
    <source>
        <dbReference type="EMBL" id="TCS71881.1"/>
    </source>
</evidence>
<dbReference type="InterPro" id="IPR035958">
    <property type="entry name" value="SecB-like_sf"/>
</dbReference>
<keyword evidence="6" id="KW-0963">Cytoplasm</keyword>
<dbReference type="GO" id="GO:0051082">
    <property type="term" value="F:unfolded protein binding"/>
    <property type="evidence" value="ECO:0007669"/>
    <property type="project" value="InterPro"/>
</dbReference>
<evidence type="ECO:0000256" key="4">
    <source>
        <dbReference type="ARBA" id="ARBA00023010"/>
    </source>
</evidence>
<dbReference type="HAMAP" id="MF_00821">
    <property type="entry name" value="SecB"/>
    <property type="match status" value="1"/>
</dbReference>
<comment type="caution">
    <text evidence="7">The sequence shown here is derived from an EMBL/GenBank/DDBJ whole genome shotgun (WGS) entry which is preliminary data.</text>
</comment>
<keyword evidence="3 6" id="KW-0653">Protein transport</keyword>
<protein>
    <recommendedName>
        <fullName evidence="6">Protein-export protein SecB</fullName>
    </recommendedName>
</protein>
<comment type="subunit">
    <text evidence="6">Homotetramer, a dimer of dimers. One homotetramer interacts with 1 SecA dimer.</text>
</comment>
<sequence>MSDNEQGQAAAPVFSIEKIYVKDLSIEVPNAPQVFLEQGAPQINMEIATQIDALETGIYECRLTVTVTAKAEDKVYFLVEVRQAGIFRIQDVPQEALEPTLAIACPNILFPYAREAVADATVRAGFPPIHLQPVNFEALYLQQKQAQASAQVN</sequence>
<dbReference type="InterPro" id="IPR003708">
    <property type="entry name" value="SecB"/>
</dbReference>
<dbReference type="GO" id="GO:0051262">
    <property type="term" value="P:protein tetramerization"/>
    <property type="evidence" value="ECO:0007669"/>
    <property type="project" value="InterPro"/>
</dbReference>
<dbReference type="PRINTS" id="PR01594">
    <property type="entry name" value="SECBCHAPRONE"/>
</dbReference>